<sequence length="569" mass="62284">MNPGNLKGQRETTSSSSSSSSRSNRAAVKLEIVEDSLEEKYGPIHKRSKASQTIQQWGAGANAVPVSAAEYNPLDEPSPLGLQLRKSPSLLDLIQMRLTQGNNASAHGTQETEKQNLGVKKESKSAAVSGSIDKLKASNFPASILRIGSWEVKNGLLLVYKSRYEGDLVAKCYFAKHKLVWEVLEGGLKSKIEIQWSDIMALKANCPDNEPATLNVVLARLPLFFRETNPQPRKHTLWQATADFTDGQASIHKQHFLQCSHGLLNKHFEKLIQCDMRLNFLSRQPEIILDSPYFEQRPSVFEDLDDSKSQDFNQVELAKVPVVSGFQDLASPSAAQSSSLEIEMGDPTASTSDPMSREAPSPSSVMDTGAIEGRGICEAVDSKAPRNWDQIKVPGLPSSMSMTDLMNHIGNCISEQMTSGNQPFSADGSECQDILEDIAQYLLSDTQQTTSSDEKGIMARVNSLCCLLQKDPASTQNLQGNGESFYEEANNGKGVLLNHSNESFHENKARGDIRGSEGSSSKDISGSKPTTGMSRKDSFGDLLLHLPRIASLPKFLFNISEEDGNSQDR</sequence>
<feature type="region of interest" description="Disordered" evidence="1">
    <location>
        <begin position="1"/>
        <end position="27"/>
    </location>
</feature>
<comment type="caution">
    <text evidence="3">The sequence shown here is derived from an EMBL/GenBank/DDBJ whole genome shotgun (WGS) entry which is preliminary data.</text>
</comment>
<dbReference type="Proteomes" id="UP000657918">
    <property type="component" value="Unassembled WGS sequence"/>
</dbReference>
<organism evidence="3 4">
    <name type="scientific">Salix dunnii</name>
    <dbReference type="NCBI Taxonomy" id="1413687"/>
    <lineage>
        <taxon>Eukaryota</taxon>
        <taxon>Viridiplantae</taxon>
        <taxon>Streptophyta</taxon>
        <taxon>Embryophyta</taxon>
        <taxon>Tracheophyta</taxon>
        <taxon>Spermatophyta</taxon>
        <taxon>Magnoliopsida</taxon>
        <taxon>eudicotyledons</taxon>
        <taxon>Gunneridae</taxon>
        <taxon>Pentapetalae</taxon>
        <taxon>rosids</taxon>
        <taxon>fabids</taxon>
        <taxon>Malpighiales</taxon>
        <taxon>Salicaceae</taxon>
        <taxon>Saliceae</taxon>
        <taxon>Salix</taxon>
    </lineage>
</organism>
<feature type="compositionally biased region" description="Basic and acidic residues" evidence="1">
    <location>
        <begin position="110"/>
        <end position="122"/>
    </location>
</feature>
<evidence type="ECO:0000313" key="4">
    <source>
        <dbReference type="Proteomes" id="UP000657918"/>
    </source>
</evidence>
<protein>
    <recommendedName>
        <fullName evidence="2">TRF2/HOY1 PH-like domain-containing protein</fullName>
    </recommendedName>
</protein>
<feature type="region of interest" description="Disordered" evidence="1">
    <location>
        <begin position="101"/>
        <end position="122"/>
    </location>
</feature>
<evidence type="ECO:0000313" key="3">
    <source>
        <dbReference type="EMBL" id="KAF9662716.1"/>
    </source>
</evidence>
<reference evidence="3 4" key="1">
    <citation type="submission" date="2020-10" db="EMBL/GenBank/DDBJ databases">
        <title>Plant Genome Project.</title>
        <authorList>
            <person name="Zhang R.-G."/>
        </authorList>
    </citation>
    <scope>NUCLEOTIDE SEQUENCE [LARGE SCALE GENOMIC DNA]</scope>
    <source>
        <strain evidence="3">FAFU-HL-1</strain>
        <tissue evidence="3">Leaf</tissue>
    </source>
</reference>
<dbReference type="InterPro" id="IPR057939">
    <property type="entry name" value="TRF2_HOY1_PH"/>
</dbReference>
<feature type="region of interest" description="Disordered" evidence="1">
    <location>
        <begin position="504"/>
        <end position="538"/>
    </location>
</feature>
<name>A0A835J440_9ROSI</name>
<dbReference type="AlphaFoldDB" id="A0A835J440"/>
<feature type="compositionally biased region" description="Basic and acidic residues" evidence="1">
    <location>
        <begin position="504"/>
        <end position="515"/>
    </location>
</feature>
<evidence type="ECO:0000259" key="2">
    <source>
        <dbReference type="Pfam" id="PF24818"/>
    </source>
</evidence>
<dbReference type="OrthoDB" id="1516808at2759"/>
<feature type="compositionally biased region" description="Low complexity" evidence="1">
    <location>
        <begin position="516"/>
        <end position="527"/>
    </location>
</feature>
<feature type="compositionally biased region" description="Low complexity" evidence="1">
    <location>
        <begin position="14"/>
        <end position="23"/>
    </location>
</feature>
<keyword evidence="4" id="KW-1185">Reference proteome</keyword>
<feature type="region of interest" description="Disordered" evidence="1">
    <location>
        <begin position="334"/>
        <end position="369"/>
    </location>
</feature>
<dbReference type="PANTHER" id="PTHR33494">
    <property type="entry name" value="OS02G0793800 PROTEIN"/>
    <property type="match status" value="1"/>
</dbReference>
<proteinExistence type="predicted"/>
<dbReference type="Pfam" id="PF24818">
    <property type="entry name" value="PH_TRF2_HOY1"/>
    <property type="match status" value="1"/>
</dbReference>
<gene>
    <name evidence="3" type="ORF">SADUNF_Sadunf18G0083200</name>
</gene>
<dbReference type="PANTHER" id="PTHR33494:SF27">
    <property type="entry name" value="ATP-DEPENDENT DNA HELICASE"/>
    <property type="match status" value="1"/>
</dbReference>
<dbReference type="EMBL" id="JADGMS010000018">
    <property type="protein sequence ID" value="KAF9662716.1"/>
    <property type="molecule type" value="Genomic_DNA"/>
</dbReference>
<accession>A0A835J440</accession>
<feature type="domain" description="TRF2/HOY1 PH-like" evidence="2">
    <location>
        <begin position="139"/>
        <end position="265"/>
    </location>
</feature>
<evidence type="ECO:0000256" key="1">
    <source>
        <dbReference type="SAM" id="MobiDB-lite"/>
    </source>
</evidence>